<protein>
    <recommendedName>
        <fullName evidence="15">PA domain-containing protein</fullName>
    </recommendedName>
</protein>
<evidence type="ECO:0000259" key="11">
    <source>
        <dbReference type="Pfam" id="PF02225"/>
    </source>
</evidence>
<reference evidence="13 14" key="1">
    <citation type="journal article" date="2008" name="Nature">
        <title>The Phaeodactylum genome reveals the evolutionary history of diatom genomes.</title>
        <authorList>
            <person name="Bowler C."/>
            <person name="Allen A.E."/>
            <person name="Badger J.H."/>
            <person name="Grimwood J."/>
            <person name="Jabbari K."/>
            <person name="Kuo A."/>
            <person name="Maheswari U."/>
            <person name="Martens C."/>
            <person name="Maumus F."/>
            <person name="Otillar R.P."/>
            <person name="Rayko E."/>
            <person name="Salamov A."/>
            <person name="Vandepoele K."/>
            <person name="Beszteri B."/>
            <person name="Gruber A."/>
            <person name="Heijde M."/>
            <person name="Katinka M."/>
            <person name="Mock T."/>
            <person name="Valentin K."/>
            <person name="Verret F."/>
            <person name="Berges J.A."/>
            <person name="Brownlee C."/>
            <person name="Cadoret J.P."/>
            <person name="Chiovitti A."/>
            <person name="Choi C.J."/>
            <person name="Coesel S."/>
            <person name="De Martino A."/>
            <person name="Detter J.C."/>
            <person name="Durkin C."/>
            <person name="Falciatore A."/>
            <person name="Fournet J."/>
            <person name="Haruta M."/>
            <person name="Huysman M.J."/>
            <person name="Jenkins B.D."/>
            <person name="Jiroutova K."/>
            <person name="Jorgensen R.E."/>
            <person name="Joubert Y."/>
            <person name="Kaplan A."/>
            <person name="Kroger N."/>
            <person name="Kroth P.G."/>
            <person name="La Roche J."/>
            <person name="Lindquist E."/>
            <person name="Lommer M."/>
            <person name="Martin-Jezequel V."/>
            <person name="Lopez P.J."/>
            <person name="Lucas S."/>
            <person name="Mangogna M."/>
            <person name="McGinnis K."/>
            <person name="Medlin L.K."/>
            <person name="Montsant A."/>
            <person name="Oudot-Le Secq M.P."/>
            <person name="Napoli C."/>
            <person name="Obornik M."/>
            <person name="Parker M.S."/>
            <person name="Petit J.L."/>
            <person name="Porcel B.M."/>
            <person name="Poulsen N."/>
            <person name="Robison M."/>
            <person name="Rychlewski L."/>
            <person name="Rynearson T.A."/>
            <person name="Schmutz J."/>
            <person name="Shapiro H."/>
            <person name="Siaut M."/>
            <person name="Stanley M."/>
            <person name="Sussman M.R."/>
            <person name="Taylor A.R."/>
            <person name="Vardi A."/>
            <person name="von Dassow P."/>
            <person name="Vyverman W."/>
            <person name="Willis A."/>
            <person name="Wyrwicz L.S."/>
            <person name="Rokhsar D.S."/>
            <person name="Weissenbach J."/>
            <person name="Armbrust E.V."/>
            <person name="Green B.R."/>
            <person name="Van de Peer Y."/>
            <person name="Grigoriev I.V."/>
        </authorList>
    </citation>
    <scope>NUCLEOTIDE SEQUENCE [LARGE SCALE GENOMIC DNA]</scope>
    <source>
        <strain evidence="13 14">CCAP 1055/1</strain>
    </source>
</reference>
<evidence type="ECO:0000256" key="5">
    <source>
        <dbReference type="ARBA" id="ARBA00022989"/>
    </source>
</evidence>
<dbReference type="PANTHER" id="PTHR22702">
    <property type="entry name" value="PROTEASE-ASSOCIATED DOMAIN-CONTAINING PROTEIN"/>
    <property type="match status" value="1"/>
</dbReference>
<keyword evidence="3 10" id="KW-0732">Signal</keyword>
<feature type="domain" description="PA" evidence="11">
    <location>
        <begin position="94"/>
        <end position="165"/>
    </location>
</feature>
<dbReference type="Pfam" id="PF25011">
    <property type="entry name" value="VSR_TRX"/>
    <property type="match status" value="1"/>
</dbReference>
<dbReference type="InterPro" id="IPR003137">
    <property type="entry name" value="PA_domain"/>
</dbReference>
<dbReference type="eggNOG" id="ENOG502QSX2">
    <property type="taxonomic scope" value="Eukaryota"/>
</dbReference>
<keyword evidence="2 9" id="KW-0812">Transmembrane</keyword>
<dbReference type="EMBL" id="CM000612">
    <property type="protein sequence ID" value="EEC47829.1"/>
    <property type="molecule type" value="Genomic_DNA"/>
</dbReference>
<dbReference type="OMA" id="RCSLNQG"/>
<evidence type="ECO:0000256" key="7">
    <source>
        <dbReference type="ARBA" id="ARBA00023180"/>
    </source>
</evidence>
<evidence type="ECO:0000313" key="13">
    <source>
        <dbReference type="EMBL" id="EEC47829.1"/>
    </source>
</evidence>
<evidence type="ECO:0000256" key="2">
    <source>
        <dbReference type="ARBA" id="ARBA00022692"/>
    </source>
</evidence>
<dbReference type="Pfam" id="PF02225">
    <property type="entry name" value="PA"/>
    <property type="match status" value="1"/>
</dbReference>
<evidence type="ECO:0000259" key="12">
    <source>
        <dbReference type="Pfam" id="PF25011"/>
    </source>
</evidence>
<evidence type="ECO:0000256" key="1">
    <source>
        <dbReference type="ARBA" id="ARBA00004479"/>
    </source>
</evidence>
<dbReference type="OrthoDB" id="10045365at2759"/>
<dbReference type="STRING" id="556484.B7G059"/>
<evidence type="ECO:0000256" key="4">
    <source>
        <dbReference type="ARBA" id="ARBA00022737"/>
    </source>
</evidence>
<sequence length="504" mass="56678">MTMTFLLQLLAFLGLSRHILAETNSSTSKVYVHIPFHLHNPSGFAHVQAEFGFQHTSGSIAEYVYYLDDHLCSPLAFNKTEGYPSHNQGLNPPFILLANAGTCSAVTKARHAQQVGASALIIADLHCNCDDKDCTKAFPKSECQEKDPKLVNDGSGNDISIPSFLMFKGITSQVKEKLVQNQPVLMELVWGLPKDATKDASLALWYHLWTTAYDPLVDVLTYHNVRAVSKALKGHAKFTPRYSIIDGTRFKCVNGPQENGPCDHLCTNKGRYCTTHATNLSGHAIVKETLRRLCIWEHFAKENEDPWWEYVLYHKEHCSEPHYFANETCLTKALVHANVDSHTVEECMKDAGDTEADVANTLLDEMIQKQKQSSVVALPAITVNQDVLDHMSSWSLFESICRRYWDSKVSTPEICVKCGACPNIIGCIEEGHCVGFHDKSDNENNAPTDKKENKRKKAYHGWRFFWFIVISCLCGLGYYQYKQQHGYGDRSGPFQGYLQLSSDP</sequence>
<feature type="signal peptide" evidence="10">
    <location>
        <begin position="1"/>
        <end position="21"/>
    </location>
</feature>
<name>B7G059_PHATC</name>
<keyword evidence="6 9" id="KW-0472">Membrane</keyword>
<dbReference type="PaxDb" id="2850-Phatr46131"/>
<accession>B7G059</accession>
<feature type="transmembrane region" description="Helical" evidence="9">
    <location>
        <begin position="464"/>
        <end position="481"/>
    </location>
</feature>
<keyword evidence="14" id="KW-1185">Reference proteome</keyword>
<dbReference type="InterPro" id="IPR056858">
    <property type="entry name" value="VSR_TRX"/>
</dbReference>
<evidence type="ECO:0000256" key="9">
    <source>
        <dbReference type="SAM" id="Phobius"/>
    </source>
</evidence>
<dbReference type="GeneID" id="7201231"/>
<organism evidence="13 14">
    <name type="scientific">Phaeodactylum tricornutum (strain CCAP 1055/1)</name>
    <dbReference type="NCBI Taxonomy" id="556484"/>
    <lineage>
        <taxon>Eukaryota</taxon>
        <taxon>Sar</taxon>
        <taxon>Stramenopiles</taxon>
        <taxon>Ochrophyta</taxon>
        <taxon>Bacillariophyta</taxon>
        <taxon>Bacillariophyceae</taxon>
        <taxon>Bacillariophycidae</taxon>
        <taxon>Naviculales</taxon>
        <taxon>Phaeodactylaceae</taxon>
        <taxon>Phaeodactylum</taxon>
    </lineage>
</organism>
<dbReference type="InParanoid" id="B7G059"/>
<evidence type="ECO:0008006" key="15">
    <source>
        <dbReference type="Google" id="ProtNLM"/>
    </source>
</evidence>
<evidence type="ECO:0000256" key="8">
    <source>
        <dbReference type="ARBA" id="ARBA00037847"/>
    </source>
</evidence>
<reference evidence="14" key="2">
    <citation type="submission" date="2008-08" db="EMBL/GenBank/DDBJ databases">
        <authorList>
            <consortium name="Diatom Consortium"/>
            <person name="Grigoriev I."/>
            <person name="Grimwood J."/>
            <person name="Kuo A."/>
            <person name="Otillar R.P."/>
            <person name="Salamov A."/>
            <person name="Detter J.C."/>
            <person name="Lindquist E."/>
            <person name="Shapiro H."/>
            <person name="Lucas S."/>
            <person name="Glavina del Rio T."/>
            <person name="Pitluck S."/>
            <person name="Rokhsar D."/>
            <person name="Bowler C."/>
        </authorList>
    </citation>
    <scope>GENOME REANNOTATION</scope>
    <source>
        <strain evidence="14">CCAP 1055/1</strain>
    </source>
</reference>
<evidence type="ECO:0000313" key="14">
    <source>
        <dbReference type="Proteomes" id="UP000000759"/>
    </source>
</evidence>
<comment type="subcellular location">
    <subcellularLocation>
        <location evidence="8">Endomembrane system</location>
        <topology evidence="8">Single-pass membrane protein</topology>
    </subcellularLocation>
    <subcellularLocation>
        <location evidence="1">Membrane</location>
        <topology evidence="1">Single-pass type I membrane protein</topology>
    </subcellularLocation>
</comment>
<dbReference type="Proteomes" id="UP000000759">
    <property type="component" value="Chromosome 9"/>
</dbReference>
<keyword evidence="4" id="KW-0677">Repeat</keyword>
<dbReference type="RefSeq" id="XP_002180421.1">
    <property type="nucleotide sequence ID" value="XM_002180385.1"/>
</dbReference>
<dbReference type="PANTHER" id="PTHR22702:SF1">
    <property type="entry name" value="PROTEASE-ASSOCIATED DOMAIN-CONTAINING PROTEIN 1"/>
    <property type="match status" value="1"/>
</dbReference>
<dbReference type="GO" id="GO:0012505">
    <property type="term" value="C:endomembrane system"/>
    <property type="evidence" value="ECO:0007669"/>
    <property type="project" value="UniProtKB-SubCell"/>
</dbReference>
<keyword evidence="5 9" id="KW-1133">Transmembrane helix</keyword>
<dbReference type="GO" id="GO:0016020">
    <property type="term" value="C:membrane"/>
    <property type="evidence" value="ECO:0007669"/>
    <property type="project" value="UniProtKB-SubCell"/>
</dbReference>
<keyword evidence="7" id="KW-0325">Glycoprotein</keyword>
<dbReference type="AlphaFoldDB" id="B7G059"/>
<dbReference type="HOGENOM" id="CLU_508541_0_0_1"/>
<gene>
    <name evidence="13" type="ORF">PHATRDRAFT_46131</name>
</gene>
<dbReference type="KEGG" id="pti:PHATRDRAFT_46131"/>
<feature type="chain" id="PRO_5002855668" description="PA domain-containing protein" evidence="10">
    <location>
        <begin position="22"/>
        <end position="504"/>
    </location>
</feature>
<dbReference type="Gene3D" id="3.50.30.30">
    <property type="match status" value="1"/>
</dbReference>
<feature type="domain" description="Vacuolar sorting receptor thioredoxin-like" evidence="12">
    <location>
        <begin position="206"/>
        <end position="401"/>
    </location>
</feature>
<evidence type="ECO:0000256" key="6">
    <source>
        <dbReference type="ARBA" id="ARBA00023136"/>
    </source>
</evidence>
<proteinExistence type="predicted"/>
<evidence type="ECO:0000256" key="10">
    <source>
        <dbReference type="SAM" id="SignalP"/>
    </source>
</evidence>
<evidence type="ECO:0000256" key="3">
    <source>
        <dbReference type="ARBA" id="ARBA00022729"/>
    </source>
</evidence>